<evidence type="ECO:0000256" key="2">
    <source>
        <dbReference type="ARBA" id="ARBA00022898"/>
    </source>
</evidence>
<organism evidence="4 5">
    <name type="scientific">Clostridium hominis</name>
    <dbReference type="NCBI Taxonomy" id="2763036"/>
    <lineage>
        <taxon>Bacteria</taxon>
        <taxon>Bacillati</taxon>
        <taxon>Bacillota</taxon>
        <taxon>Clostridia</taxon>
        <taxon>Eubacteriales</taxon>
        <taxon>Clostridiaceae</taxon>
        <taxon>Clostridium</taxon>
    </lineage>
</organism>
<dbReference type="InterPro" id="IPR006337">
    <property type="entry name" value="DgaE-like"/>
</dbReference>
<keyword evidence="2" id="KW-0663">Pyridoxal phosphate</keyword>
<keyword evidence="5" id="KW-1185">Reference proteome</keyword>
<protein>
    <submittedName>
        <fullName evidence="4">DgaE family pyridoxal phosphate-dependent ammonia lyase</fullName>
    </submittedName>
</protein>
<dbReference type="InterPro" id="IPR015421">
    <property type="entry name" value="PyrdxlP-dep_Trfase_major"/>
</dbReference>
<dbReference type="NCBIfam" id="TIGR01437">
    <property type="entry name" value="selA_rel"/>
    <property type="match status" value="1"/>
</dbReference>
<dbReference type="RefSeq" id="WP_032120130.1">
    <property type="nucleotide sequence ID" value="NZ_JACOOO010000004.1"/>
</dbReference>
<dbReference type="Gene3D" id="3.40.640.10">
    <property type="entry name" value="Type I PLP-dependent aspartate aminotransferase-like (Major domain)"/>
    <property type="match status" value="1"/>
</dbReference>
<evidence type="ECO:0000313" key="4">
    <source>
        <dbReference type="EMBL" id="MBC5628168.1"/>
    </source>
</evidence>
<dbReference type="Pfam" id="PF03841">
    <property type="entry name" value="SelA"/>
    <property type="match status" value="1"/>
</dbReference>
<evidence type="ECO:0000313" key="5">
    <source>
        <dbReference type="Proteomes" id="UP000596929"/>
    </source>
</evidence>
<gene>
    <name evidence="4" type="ORF">H8S20_04590</name>
</gene>
<dbReference type="EMBL" id="JACOOO010000004">
    <property type="protein sequence ID" value="MBC5628168.1"/>
    <property type="molecule type" value="Genomic_DNA"/>
</dbReference>
<reference evidence="4 5" key="1">
    <citation type="submission" date="2020-08" db="EMBL/GenBank/DDBJ databases">
        <title>Genome public.</title>
        <authorList>
            <person name="Liu C."/>
            <person name="Sun Q."/>
        </authorList>
    </citation>
    <scope>NUCLEOTIDE SEQUENCE [LARGE SCALE GENOMIC DNA]</scope>
    <source>
        <strain evidence="4 5">NSJ-6</strain>
    </source>
</reference>
<comment type="cofactor">
    <cofactor evidence="1">
        <name>pyridoxal 5'-phosphate</name>
        <dbReference type="ChEBI" id="CHEBI:597326"/>
    </cofactor>
</comment>
<keyword evidence="4" id="KW-0456">Lyase</keyword>
<dbReference type="InterPro" id="IPR018319">
    <property type="entry name" value="SelA-like"/>
</dbReference>
<dbReference type="SUPFAM" id="SSF53383">
    <property type="entry name" value="PLP-dependent transferases"/>
    <property type="match status" value="1"/>
</dbReference>
<dbReference type="Proteomes" id="UP000596929">
    <property type="component" value="Unassembled WGS sequence"/>
</dbReference>
<dbReference type="PANTHER" id="PTHR32328:SF0">
    <property type="entry name" value="L-SERYL-TRNA(SEC) SELENIUM TRANSFERASE"/>
    <property type="match status" value="1"/>
</dbReference>
<proteinExistence type="inferred from homology"/>
<dbReference type="InterPro" id="IPR015424">
    <property type="entry name" value="PyrdxlP-dep_Trfase"/>
</dbReference>
<comment type="similarity">
    <text evidence="3">Belongs to the SelA family.</text>
</comment>
<comment type="caution">
    <text evidence="4">The sequence shown here is derived from an EMBL/GenBank/DDBJ whole genome shotgun (WGS) entry which is preliminary data.</text>
</comment>
<name>A0ABR7D9Z2_9CLOT</name>
<dbReference type="PANTHER" id="PTHR32328">
    <property type="entry name" value="L-SERYL-TRNA(SEC) SELENIUM TRANSFERASE"/>
    <property type="match status" value="1"/>
</dbReference>
<sequence>MENIYEKYNVKKVINASGKMTILGGSRVSSEVLESMNSGAANFFEVKDLLDKTGEYISELLNVESAYIVASASSGIAQSIASTITGDNLYEILNIHNKNNKKREIILPKGHNVDYGTPVQVAVEMGGGVVVEAGYANACKVEHVESLINENTAALLYIKSHHCVQKGIVSIKDYVALGKKYDLPVIIDAAAEEDLNVYYNEGADCVIYSGTKALEGPTSALVIGKKEFIKTLKNQSKGIGRVMKVGKENILGLTKAIELYVNKNKLTLDEQRERLKDFNGVLNGIDGITSTCVQDAAGRAIIRALISFDEDKLNINALEIAEKLKTGDVRIYTRDYRANEGKIEIDIRDLSDEELEFILIRIREIVGK</sequence>
<dbReference type="GO" id="GO:0016829">
    <property type="term" value="F:lyase activity"/>
    <property type="evidence" value="ECO:0007669"/>
    <property type="project" value="UniProtKB-KW"/>
</dbReference>
<evidence type="ECO:0000256" key="1">
    <source>
        <dbReference type="ARBA" id="ARBA00001933"/>
    </source>
</evidence>
<evidence type="ECO:0000256" key="3">
    <source>
        <dbReference type="ARBA" id="ARBA00044507"/>
    </source>
</evidence>
<accession>A0ABR7D9Z2</accession>